<accession>A0ABC9N9Q2</accession>
<dbReference type="AlphaFoldDB" id="A0ABC9N9Q2"/>
<protein>
    <submittedName>
        <fullName evidence="1">Uncharacterized protein</fullName>
    </submittedName>
</protein>
<reference evidence="1" key="2">
    <citation type="submission" date="2013-11" db="EMBL/GenBank/DDBJ databases">
        <title>Draft genome sequence of Bacteroides uniformis (ATCC 8492).</title>
        <authorList>
            <person name="Sudarsanam P."/>
            <person name="Ley R."/>
            <person name="Guruge J."/>
            <person name="Turnbaugh P.J."/>
            <person name="Mahowald M."/>
            <person name="Liep D."/>
            <person name="Gordon J."/>
        </authorList>
    </citation>
    <scope>NUCLEOTIDE SEQUENCE</scope>
    <source>
        <strain evidence="1">ATCC 8492</strain>
    </source>
</reference>
<comment type="caution">
    <text evidence="1">The sequence shown here is derived from an EMBL/GenBank/DDBJ whole genome shotgun (WGS) entry which is preliminary data.</text>
</comment>
<name>A0ABC9N9Q2_BACUC</name>
<gene>
    <name evidence="1" type="ORF">BACUNI_02666</name>
</gene>
<reference evidence="1" key="1">
    <citation type="submission" date="2007-06" db="EMBL/GenBank/DDBJ databases">
        <authorList>
            <person name="Fulton L."/>
            <person name="Clifton S."/>
            <person name="Fulton B."/>
            <person name="Xu J."/>
            <person name="Minx P."/>
            <person name="Pepin K.H."/>
            <person name="Johnson M."/>
            <person name="Thiruvilangam P."/>
            <person name="Bhonagiri V."/>
            <person name="Nash W.E."/>
            <person name="Mardis E.R."/>
            <person name="Wilson R.K."/>
        </authorList>
    </citation>
    <scope>NUCLEOTIDE SEQUENCE [LARGE SCALE GENOMIC DNA]</scope>
    <source>
        <strain evidence="1">ATCC 8492</strain>
    </source>
</reference>
<sequence>MNTNKKEISMKKGQKVRILRTNQVATIVEVELIRKSGKVHRYCHLKVDKKPDLWLDSSELGGLVERCRITFHDDRGQELYFDVERDYDKENLSMTLTGRPENLKEHHGINIVMAEMFLDGFKAHQSHS</sequence>
<proteinExistence type="predicted"/>
<dbReference type="EMBL" id="AAYH02000045">
    <property type="protein sequence ID" value="EDO53389.1"/>
    <property type="molecule type" value="Genomic_DNA"/>
</dbReference>
<evidence type="ECO:0000313" key="1">
    <source>
        <dbReference type="EMBL" id="EDO53389.1"/>
    </source>
</evidence>
<dbReference type="Proteomes" id="UP000004110">
    <property type="component" value="Unassembled WGS sequence"/>
</dbReference>
<keyword evidence="2" id="KW-1185">Reference proteome</keyword>
<organism evidence="1 2">
    <name type="scientific">Bacteroides uniformis (strain ATCC 8492 / DSM 6597 / CCUG 4942 / CIP 103695 / JCM 5828 / KCTC 5204 / NCTC 13054 / VPI 0061)</name>
    <dbReference type="NCBI Taxonomy" id="411479"/>
    <lineage>
        <taxon>Bacteria</taxon>
        <taxon>Pseudomonadati</taxon>
        <taxon>Bacteroidota</taxon>
        <taxon>Bacteroidia</taxon>
        <taxon>Bacteroidales</taxon>
        <taxon>Bacteroidaceae</taxon>
        <taxon>Bacteroides</taxon>
    </lineage>
</organism>
<evidence type="ECO:0000313" key="2">
    <source>
        <dbReference type="Proteomes" id="UP000004110"/>
    </source>
</evidence>